<gene>
    <name evidence="1" type="ORF">M1O15_26055</name>
</gene>
<dbReference type="InterPro" id="IPR023393">
    <property type="entry name" value="START-like_dom_sf"/>
</dbReference>
<organism evidence="1 2">
    <name type="scientific">Streptomyces lichenis</name>
    <dbReference type="NCBI Taxonomy" id="2306967"/>
    <lineage>
        <taxon>Bacteria</taxon>
        <taxon>Bacillati</taxon>
        <taxon>Actinomycetota</taxon>
        <taxon>Actinomycetes</taxon>
        <taxon>Kitasatosporales</taxon>
        <taxon>Streptomycetaceae</taxon>
        <taxon>Streptomyces</taxon>
    </lineage>
</organism>
<sequence length="132" mass="14749">MASLTLHATGPAPPGEVWRRYTAPGLWSSWSPQIRAVRTDAERIRPGLRGEVVSWLGIRAAFTVESVDEADRSWSWRVRLGPVRLRLHHEVRPGPDGGTRTVLRLTGPPPALAAYALPARWALHRLVRTRLP</sequence>
<dbReference type="Gene3D" id="3.30.530.20">
    <property type="match status" value="1"/>
</dbReference>
<protein>
    <submittedName>
        <fullName evidence="1">SRPBCC family protein</fullName>
    </submittedName>
</protein>
<dbReference type="EMBL" id="JALPTH010000031">
    <property type="protein sequence ID" value="MCK8680795.1"/>
    <property type="molecule type" value="Genomic_DNA"/>
</dbReference>
<name>A0ABT0IHI2_9ACTN</name>
<comment type="caution">
    <text evidence="1">The sequence shown here is derived from an EMBL/GenBank/DDBJ whole genome shotgun (WGS) entry which is preliminary data.</text>
</comment>
<dbReference type="Pfam" id="PF10604">
    <property type="entry name" value="Polyketide_cyc2"/>
    <property type="match status" value="1"/>
</dbReference>
<dbReference type="SUPFAM" id="SSF55961">
    <property type="entry name" value="Bet v1-like"/>
    <property type="match status" value="1"/>
</dbReference>
<keyword evidence="2" id="KW-1185">Reference proteome</keyword>
<dbReference type="InterPro" id="IPR019587">
    <property type="entry name" value="Polyketide_cyclase/dehydratase"/>
</dbReference>
<accession>A0ABT0IHI2</accession>
<reference evidence="1 2" key="1">
    <citation type="submission" date="2022-04" db="EMBL/GenBank/DDBJ databases">
        <title>Streptomyces sp. nov. LCR6-01 isolated from Lichen of Dirinaria sp.</title>
        <authorList>
            <person name="Kanchanasin P."/>
            <person name="Tanasupawat S."/>
            <person name="Phongsopitanun W."/>
        </authorList>
    </citation>
    <scope>NUCLEOTIDE SEQUENCE [LARGE SCALE GENOMIC DNA]</scope>
    <source>
        <strain evidence="1 2">LCR6-01</strain>
    </source>
</reference>
<evidence type="ECO:0000313" key="2">
    <source>
        <dbReference type="Proteomes" id="UP001522868"/>
    </source>
</evidence>
<evidence type="ECO:0000313" key="1">
    <source>
        <dbReference type="EMBL" id="MCK8680795.1"/>
    </source>
</evidence>
<proteinExistence type="predicted"/>
<dbReference type="Proteomes" id="UP001522868">
    <property type="component" value="Unassembled WGS sequence"/>
</dbReference>